<keyword evidence="4" id="KW-1185">Reference proteome</keyword>
<accession>A0ABT7WCI4</accession>
<evidence type="ECO:0000256" key="1">
    <source>
        <dbReference type="SAM" id="Phobius"/>
    </source>
</evidence>
<evidence type="ECO:0000259" key="2">
    <source>
        <dbReference type="Pfam" id="PF13239"/>
    </source>
</evidence>
<feature type="transmembrane region" description="Helical" evidence="1">
    <location>
        <begin position="21"/>
        <end position="41"/>
    </location>
</feature>
<dbReference type="InterPro" id="IPR025698">
    <property type="entry name" value="2TM_dom"/>
</dbReference>
<dbReference type="EMBL" id="JAUDUY010000002">
    <property type="protein sequence ID" value="MDM9630627.1"/>
    <property type="molecule type" value="Genomic_DNA"/>
</dbReference>
<evidence type="ECO:0000313" key="3">
    <source>
        <dbReference type="EMBL" id="MDM9630627.1"/>
    </source>
</evidence>
<dbReference type="Proteomes" id="UP001174839">
    <property type="component" value="Unassembled WGS sequence"/>
</dbReference>
<keyword evidence="1" id="KW-0812">Transmembrane</keyword>
<comment type="caution">
    <text evidence="3">The sequence shown here is derived from an EMBL/GenBank/DDBJ whole genome shotgun (WGS) entry which is preliminary data.</text>
</comment>
<feature type="domain" description="2TM" evidence="2">
    <location>
        <begin position="10"/>
        <end position="89"/>
    </location>
</feature>
<proteinExistence type="predicted"/>
<reference evidence="3" key="1">
    <citation type="submission" date="2023-06" db="EMBL/GenBank/DDBJ databases">
        <title>Robiginitalea aurantiacus sp. nov. and Algoriphagus sediminis sp. nov., isolated from coastal sediment.</title>
        <authorList>
            <person name="Zhou Z.Y."/>
            <person name="An J."/>
            <person name="Jia Y.W."/>
            <person name="Du Z.J."/>
        </authorList>
    </citation>
    <scope>NUCLEOTIDE SEQUENCE</scope>
    <source>
        <strain evidence="3">M39</strain>
    </source>
</reference>
<sequence length="99" mass="12329">MENRESKYLRAKERVNELKKFYGNLTSYIFVISLLAVINYLTNEWRYMWFLWAAFGWGIGLFFHAFRTFGWNPFFSRDWEDRKIQEFMEQDDKSKSRWE</sequence>
<gene>
    <name evidence="3" type="ORF">QU605_04050</name>
</gene>
<feature type="transmembrane region" description="Helical" evidence="1">
    <location>
        <begin position="47"/>
        <end position="66"/>
    </location>
</feature>
<protein>
    <submittedName>
        <fullName evidence="3">2TM domain-containing protein</fullName>
    </submittedName>
</protein>
<name>A0ABT7WCI4_9FLAO</name>
<organism evidence="3 4">
    <name type="scientific">Robiginitalea aurantiaca</name>
    <dbReference type="NCBI Taxonomy" id="3056915"/>
    <lineage>
        <taxon>Bacteria</taxon>
        <taxon>Pseudomonadati</taxon>
        <taxon>Bacteroidota</taxon>
        <taxon>Flavobacteriia</taxon>
        <taxon>Flavobacteriales</taxon>
        <taxon>Flavobacteriaceae</taxon>
        <taxon>Robiginitalea</taxon>
    </lineage>
</organism>
<keyword evidence="1" id="KW-0472">Membrane</keyword>
<dbReference type="Pfam" id="PF13239">
    <property type="entry name" value="2TM"/>
    <property type="match status" value="1"/>
</dbReference>
<evidence type="ECO:0000313" key="4">
    <source>
        <dbReference type="Proteomes" id="UP001174839"/>
    </source>
</evidence>
<keyword evidence="1" id="KW-1133">Transmembrane helix</keyword>
<dbReference type="RefSeq" id="WP_289723996.1">
    <property type="nucleotide sequence ID" value="NZ_JAUDUY010000002.1"/>
</dbReference>